<proteinExistence type="predicted"/>
<evidence type="ECO:0000313" key="1">
    <source>
        <dbReference type="EMBL" id="VDP05799.1"/>
    </source>
</evidence>
<dbReference type="AlphaFoldDB" id="A0A183G4E5"/>
<reference evidence="1 2" key="1">
    <citation type="submission" date="2018-11" db="EMBL/GenBank/DDBJ databases">
        <authorList>
            <consortium name="Pathogen Informatics"/>
        </authorList>
    </citation>
    <scope>NUCLEOTIDE SEQUENCE [LARGE SCALE GENOMIC DNA]</scope>
</reference>
<accession>A0A3P8E0C2</accession>
<evidence type="ECO:0000313" key="2">
    <source>
        <dbReference type="Proteomes" id="UP000050761"/>
    </source>
</evidence>
<gene>
    <name evidence="1" type="ORF">HPBE_LOCUS16385</name>
</gene>
<accession>A0A183G4E5</accession>
<reference evidence="3" key="2">
    <citation type="submission" date="2019-09" db="UniProtKB">
        <authorList>
            <consortium name="WormBaseParasite"/>
        </authorList>
    </citation>
    <scope>IDENTIFICATION</scope>
</reference>
<protein>
    <submittedName>
        <fullName evidence="3">C-type lectin domain-containing protein</fullName>
    </submittedName>
</protein>
<dbReference type="EMBL" id="UZAH01029390">
    <property type="protein sequence ID" value="VDP05799.1"/>
    <property type="molecule type" value="Genomic_DNA"/>
</dbReference>
<sequence length="65" mass="7548">MGHNNDSTVPHDYRYYIDQVECLNNTKCALFIWRTTGNTWFTIASSDCITSEHECKEVRSFLVSV</sequence>
<keyword evidence="2" id="KW-1185">Reference proteome</keyword>
<evidence type="ECO:0000313" key="3">
    <source>
        <dbReference type="WBParaSite" id="HPBE_0001638601-mRNA-1"/>
    </source>
</evidence>
<name>A0A183G4E5_HELPZ</name>
<dbReference type="Proteomes" id="UP000050761">
    <property type="component" value="Unassembled WGS sequence"/>
</dbReference>
<dbReference type="OrthoDB" id="5857168at2759"/>
<organism evidence="2 3">
    <name type="scientific">Heligmosomoides polygyrus</name>
    <name type="common">Parasitic roundworm</name>
    <dbReference type="NCBI Taxonomy" id="6339"/>
    <lineage>
        <taxon>Eukaryota</taxon>
        <taxon>Metazoa</taxon>
        <taxon>Ecdysozoa</taxon>
        <taxon>Nematoda</taxon>
        <taxon>Chromadorea</taxon>
        <taxon>Rhabditida</taxon>
        <taxon>Rhabditina</taxon>
        <taxon>Rhabditomorpha</taxon>
        <taxon>Strongyloidea</taxon>
        <taxon>Heligmosomidae</taxon>
        <taxon>Heligmosomoides</taxon>
    </lineage>
</organism>
<dbReference type="WBParaSite" id="HPBE_0001638601-mRNA-1">
    <property type="protein sequence ID" value="HPBE_0001638601-mRNA-1"/>
    <property type="gene ID" value="HPBE_0001638601"/>
</dbReference>